<dbReference type="EMBL" id="VKAC01000024">
    <property type="protein sequence ID" value="TXR51287.1"/>
    <property type="molecule type" value="Genomic_DNA"/>
</dbReference>
<dbReference type="SUPFAM" id="SSF51726">
    <property type="entry name" value="UROD/MetE-like"/>
    <property type="match status" value="1"/>
</dbReference>
<comment type="cofactor">
    <cofactor evidence="1">
        <name>Zn(2+)</name>
        <dbReference type="ChEBI" id="CHEBI:29105"/>
    </cofactor>
</comment>
<keyword evidence="6" id="KW-1185">Reference proteome</keyword>
<dbReference type="Proteomes" id="UP000321234">
    <property type="component" value="Unassembled WGS sequence"/>
</dbReference>
<dbReference type="InterPro" id="IPR016456">
    <property type="entry name" value="Met_Synthase_cat"/>
</dbReference>
<dbReference type="PIRSF" id="PIRSF005632">
    <property type="entry name" value="Met_synth_catalytic_prd"/>
    <property type="match status" value="1"/>
</dbReference>
<evidence type="ECO:0000313" key="5">
    <source>
        <dbReference type="EMBL" id="TXR51287.1"/>
    </source>
</evidence>
<accession>A0A5C8Z1A2</accession>
<evidence type="ECO:0000259" key="4">
    <source>
        <dbReference type="Pfam" id="PF01717"/>
    </source>
</evidence>
<dbReference type="Pfam" id="PF01717">
    <property type="entry name" value="Meth_synt_2"/>
    <property type="match status" value="1"/>
</dbReference>
<organism evidence="5 6">
    <name type="scientific">Quadrisphaera setariae</name>
    <dbReference type="NCBI Taxonomy" id="2593304"/>
    <lineage>
        <taxon>Bacteria</taxon>
        <taxon>Bacillati</taxon>
        <taxon>Actinomycetota</taxon>
        <taxon>Actinomycetes</taxon>
        <taxon>Kineosporiales</taxon>
        <taxon>Kineosporiaceae</taxon>
        <taxon>Quadrisphaera</taxon>
    </lineage>
</organism>
<dbReference type="InterPro" id="IPR038071">
    <property type="entry name" value="UROD/MetE-like_sf"/>
</dbReference>
<dbReference type="PANTHER" id="PTHR30519">
    <property type="entry name" value="5-METHYLTETRAHYDROPTEROYLTRIGLUTAMATE--HOMOCYSTEINE METHYLTRANSFERASE"/>
    <property type="match status" value="1"/>
</dbReference>
<dbReference type="NCBIfam" id="NF006589">
    <property type="entry name" value="PRK09121.1"/>
    <property type="match status" value="1"/>
</dbReference>
<evidence type="ECO:0000256" key="2">
    <source>
        <dbReference type="ARBA" id="ARBA00022723"/>
    </source>
</evidence>
<dbReference type="GO" id="GO:0008270">
    <property type="term" value="F:zinc ion binding"/>
    <property type="evidence" value="ECO:0007669"/>
    <property type="project" value="InterPro"/>
</dbReference>
<name>A0A5C8Z1A2_9ACTN</name>
<reference evidence="5 6" key="1">
    <citation type="submission" date="2019-07" db="EMBL/GenBank/DDBJ databases">
        <title>Quadrisphaera sp. strain DD2A genome sequencing and assembly.</title>
        <authorList>
            <person name="Kim I."/>
        </authorList>
    </citation>
    <scope>NUCLEOTIDE SEQUENCE [LARGE SCALE GENOMIC DNA]</scope>
    <source>
        <strain evidence="5 6">DD2A</strain>
    </source>
</reference>
<dbReference type="GO" id="GO:0008705">
    <property type="term" value="F:methionine synthase activity"/>
    <property type="evidence" value="ECO:0007669"/>
    <property type="project" value="UniProtKB-EC"/>
</dbReference>
<dbReference type="RefSeq" id="WP_147928609.1">
    <property type="nucleotide sequence ID" value="NZ_VKAC01000024.1"/>
</dbReference>
<keyword evidence="5" id="KW-0489">Methyltransferase</keyword>
<dbReference type="CDD" id="cd03311">
    <property type="entry name" value="CIMS_C_terminal_like"/>
    <property type="match status" value="1"/>
</dbReference>
<keyword evidence="3" id="KW-0862">Zinc</keyword>
<dbReference type="Gene3D" id="3.20.20.210">
    <property type="match status" value="1"/>
</dbReference>
<dbReference type="InterPro" id="IPR002629">
    <property type="entry name" value="Met_Synth_C/arc"/>
</dbReference>
<dbReference type="GO" id="GO:0032259">
    <property type="term" value="P:methylation"/>
    <property type="evidence" value="ECO:0007669"/>
    <property type="project" value="UniProtKB-KW"/>
</dbReference>
<dbReference type="AlphaFoldDB" id="A0A5C8Z1A2"/>
<evidence type="ECO:0000313" key="6">
    <source>
        <dbReference type="Proteomes" id="UP000321234"/>
    </source>
</evidence>
<evidence type="ECO:0000256" key="1">
    <source>
        <dbReference type="ARBA" id="ARBA00001947"/>
    </source>
</evidence>
<evidence type="ECO:0000256" key="3">
    <source>
        <dbReference type="ARBA" id="ARBA00022833"/>
    </source>
</evidence>
<feature type="domain" description="Cobalamin-independent methionine synthase MetE C-terminal/archaeal" evidence="4">
    <location>
        <begin position="6"/>
        <end position="328"/>
    </location>
</feature>
<dbReference type="OrthoDB" id="244285at2"/>
<keyword evidence="5" id="KW-0808">Transferase</keyword>
<comment type="caution">
    <text evidence="5">The sequence shown here is derived from an EMBL/GenBank/DDBJ whole genome shotgun (WGS) entry which is preliminary data.</text>
</comment>
<dbReference type="GO" id="GO:0003871">
    <property type="term" value="F:5-methyltetrahydropteroyltriglutamate-homocysteine S-methyltransferase activity"/>
    <property type="evidence" value="ECO:0007669"/>
    <property type="project" value="InterPro"/>
</dbReference>
<gene>
    <name evidence="5" type="ORF">FMM08_22545</name>
</gene>
<protein>
    <submittedName>
        <fullName evidence="5">Methionine synthase</fullName>
        <ecNumber evidence="5">2.1.1.13</ecNumber>
    </submittedName>
</protein>
<keyword evidence="2" id="KW-0479">Metal-binding</keyword>
<dbReference type="EC" id="2.1.1.13" evidence="5"/>
<proteinExistence type="predicted"/>
<sequence>MSSLLPASIVGSLPKPSWLAEPEKLWSPWKLDGDALVEGKQDALRAAVQEQQHRGIDVVSDGEQTRQHFVTTFIEHLSGVDFEQRETVRIRDRYDASVPSVVGAVSRERPVFVDDAAFLRSQTDRPIKWALPGPMTMVDTLYDRHYRSREKLAWEFAAILNAEARELEAAGVDVIQFDEPAFNVFHDEVRDWGVAALERAAEGLRAETVVHICYGYGIKANNDWKATLGAEWRQYEQSFPLLQGSSIDTVSLESHHSHVPVELVELLRGKKVMLGAIDVASHEVETPEEVADTLRAALRHVDAELLVPSTNCGMAPLPRSVALGKLAALSAGAALLREELAAPPR</sequence>